<dbReference type="Pfam" id="PF00534">
    <property type="entry name" value="Glycos_transf_1"/>
    <property type="match status" value="1"/>
</dbReference>
<evidence type="ECO:0000259" key="2">
    <source>
        <dbReference type="Pfam" id="PF00534"/>
    </source>
</evidence>
<keyword evidence="1" id="KW-0808">Transferase</keyword>
<evidence type="ECO:0000259" key="3">
    <source>
        <dbReference type="Pfam" id="PF13579"/>
    </source>
</evidence>
<evidence type="ECO:0000256" key="1">
    <source>
        <dbReference type="ARBA" id="ARBA00022679"/>
    </source>
</evidence>
<comment type="caution">
    <text evidence="4">The sequence shown here is derived from an EMBL/GenBank/DDBJ whole genome shotgun (WGS) entry which is preliminary data.</text>
</comment>
<sequence>MPLFPNRPTGRIVEGYKRAWKRVEQRDGYQIIYSWHTLSKTSSVSSRTAENISFALTSTLQLMQAPRPDVVDMNTWPIFAQWLNTAVLYRRRVPVICVVHDLYPETFAETGNMSKDSWLMRLMAAVDKRVYRQSAIVTALNPVQQAYLIESRNIPSEKVKVFHDWIDASHFPPEMPRDNSFRSEHGLSPDLFVAMYVGSMTRMAGLELYIEAAEKLRHRDDIRILLVGDGAMRREIEQQIEERGLDNIRLIYPLQPTDVPVVQAAADVLMMSLQVGSAEHTTPSKLLFYMFSERSVLASVKHDSPAAHIIREAECGEVVNQGEAQDLARHLETMANHRSSLPQLGKNARRYADVHFLKANALPRICDFIEQVGRQS</sequence>
<dbReference type="Pfam" id="PF13579">
    <property type="entry name" value="Glyco_trans_4_4"/>
    <property type="match status" value="1"/>
</dbReference>
<protein>
    <recommendedName>
        <fullName evidence="6">Glycosyltransferase subfamily 4-like N-terminal domain-containing protein</fullName>
    </recommendedName>
</protein>
<evidence type="ECO:0008006" key="6">
    <source>
        <dbReference type="Google" id="ProtNLM"/>
    </source>
</evidence>
<dbReference type="PANTHER" id="PTHR46401:SF2">
    <property type="entry name" value="GLYCOSYLTRANSFERASE WBBK-RELATED"/>
    <property type="match status" value="1"/>
</dbReference>
<dbReference type="GO" id="GO:0016757">
    <property type="term" value="F:glycosyltransferase activity"/>
    <property type="evidence" value="ECO:0007669"/>
    <property type="project" value="InterPro"/>
</dbReference>
<keyword evidence="5" id="KW-1185">Reference proteome</keyword>
<dbReference type="SUPFAM" id="SSF53756">
    <property type="entry name" value="UDP-Glycosyltransferase/glycogen phosphorylase"/>
    <property type="match status" value="1"/>
</dbReference>
<dbReference type="EMBL" id="AZHW01000859">
    <property type="protein sequence ID" value="ETW95898.1"/>
    <property type="molecule type" value="Genomic_DNA"/>
</dbReference>
<organism evidence="4 5">
    <name type="scientific">Entotheonella factor</name>
    <dbReference type="NCBI Taxonomy" id="1429438"/>
    <lineage>
        <taxon>Bacteria</taxon>
        <taxon>Pseudomonadati</taxon>
        <taxon>Nitrospinota/Tectimicrobiota group</taxon>
        <taxon>Candidatus Tectimicrobiota</taxon>
        <taxon>Candidatus Entotheonellia</taxon>
        <taxon>Candidatus Entotheonellales</taxon>
        <taxon>Candidatus Entotheonellaceae</taxon>
        <taxon>Candidatus Entotheonella</taxon>
    </lineage>
</organism>
<proteinExistence type="predicted"/>
<reference evidence="4 5" key="1">
    <citation type="journal article" date="2014" name="Nature">
        <title>An environmental bacterial taxon with a large and distinct metabolic repertoire.</title>
        <authorList>
            <person name="Wilson M.C."/>
            <person name="Mori T."/>
            <person name="Ruckert C."/>
            <person name="Uria A.R."/>
            <person name="Helf M.J."/>
            <person name="Takada K."/>
            <person name="Gernert C."/>
            <person name="Steffens U.A."/>
            <person name="Heycke N."/>
            <person name="Schmitt S."/>
            <person name="Rinke C."/>
            <person name="Helfrich E.J."/>
            <person name="Brachmann A.O."/>
            <person name="Gurgui C."/>
            <person name="Wakimoto T."/>
            <person name="Kracht M."/>
            <person name="Crusemann M."/>
            <person name="Hentschel U."/>
            <person name="Abe I."/>
            <person name="Matsunaga S."/>
            <person name="Kalinowski J."/>
            <person name="Takeyama H."/>
            <person name="Piel J."/>
        </authorList>
    </citation>
    <scope>NUCLEOTIDE SEQUENCE [LARGE SCALE GENOMIC DNA]</scope>
    <source>
        <strain evidence="5">TSY1</strain>
    </source>
</reference>
<dbReference type="AlphaFoldDB" id="W4LCU3"/>
<evidence type="ECO:0000313" key="4">
    <source>
        <dbReference type="EMBL" id="ETW95898.1"/>
    </source>
</evidence>
<gene>
    <name evidence="4" type="ORF">ETSY1_28720</name>
</gene>
<dbReference type="InterPro" id="IPR001296">
    <property type="entry name" value="Glyco_trans_1"/>
</dbReference>
<dbReference type="CDD" id="cd03794">
    <property type="entry name" value="GT4_WbuB-like"/>
    <property type="match status" value="1"/>
</dbReference>
<evidence type="ECO:0000313" key="5">
    <source>
        <dbReference type="Proteomes" id="UP000019141"/>
    </source>
</evidence>
<accession>W4LCU3</accession>
<dbReference type="InterPro" id="IPR028098">
    <property type="entry name" value="Glyco_trans_4-like_N"/>
</dbReference>
<dbReference type="HOGENOM" id="CLU_009583_11_2_7"/>
<name>W4LCU3_ENTF1</name>
<dbReference type="Proteomes" id="UP000019141">
    <property type="component" value="Unassembled WGS sequence"/>
</dbReference>
<dbReference type="PANTHER" id="PTHR46401">
    <property type="entry name" value="GLYCOSYLTRANSFERASE WBBK-RELATED"/>
    <property type="match status" value="1"/>
</dbReference>
<dbReference type="GO" id="GO:0009103">
    <property type="term" value="P:lipopolysaccharide biosynthetic process"/>
    <property type="evidence" value="ECO:0007669"/>
    <property type="project" value="TreeGrafter"/>
</dbReference>
<dbReference type="Gene3D" id="3.40.50.2000">
    <property type="entry name" value="Glycogen Phosphorylase B"/>
    <property type="match status" value="2"/>
</dbReference>
<feature type="domain" description="Glycosyl transferase family 1" evidence="2">
    <location>
        <begin position="181"/>
        <end position="350"/>
    </location>
</feature>
<feature type="domain" description="Glycosyltransferase subfamily 4-like N-terminal" evidence="3">
    <location>
        <begin position="54"/>
        <end position="163"/>
    </location>
</feature>